<dbReference type="STRING" id="220714.SAMN05660469_0348"/>
<dbReference type="OrthoDB" id="2151552at2"/>
<evidence type="ECO:0000313" key="2">
    <source>
        <dbReference type="Proteomes" id="UP000061227"/>
    </source>
</evidence>
<dbReference type="EMBL" id="DF968063">
    <property type="protein sequence ID" value="GAP02396.1"/>
    <property type="molecule type" value="Genomic_DNA"/>
</dbReference>
<proteinExistence type="predicted"/>
<reference evidence="1 2" key="1">
    <citation type="journal article" date="2015" name="BMC Genomics">
        <title>Comparative genomics of Fructobacillus spp. and Leuconostoc spp. reveals niche-specific evolution of Fructobacillus spp.</title>
        <authorList>
            <person name="Endo A."/>
            <person name="Tanizawa Y."/>
            <person name="Tanaka N."/>
            <person name="Maeno S."/>
            <person name="Kumar H."/>
            <person name="Shiwa Y."/>
            <person name="Okada S."/>
            <person name="Yoshikawa H."/>
            <person name="Dicks L."/>
            <person name="Nakagawa J."/>
            <person name="Arita M."/>
        </authorList>
    </citation>
    <scope>NUCLEOTIDE SEQUENCE [LARGE SCALE GENOMIC DNA]</scope>
    <source>
        <strain evidence="1 2">DSM 15468</strain>
    </source>
</reference>
<evidence type="ECO:0000313" key="1">
    <source>
        <dbReference type="EMBL" id="GAP02396.1"/>
    </source>
</evidence>
<sequence>MTQAHFIIDTTIIRHKDLGALDQIQGQLTQSNLVESFQKVTKQNPASNLAKRLVKTINSEEVVPLVIIGNQATMNAILNGLLAVDENIRWPLLLIDWPAKDVKAEQISGQILASLHQEQIQQVRLGRLDGLVPKQGSQFFLDNFQIGPDFFAVMPKFDQKISLRNASHQLLHFWSDRSRNQSKVTFSWTLRFGATYQNHSNSLGLQIMLGENDQDNQVRIINQLPWPRLFMTYLRGKKGADNPGRRGFTTLTLGQNEPADFHIKDIQTVKADSRLLPSGAYSFTLTSHDHYPILVAATSTQISK</sequence>
<dbReference type="AlphaFoldDB" id="A0A3F3GRY6"/>
<dbReference type="RefSeq" id="WP_114666310.1">
    <property type="nucleotide sequence ID" value="NZ_DF968063.1"/>
</dbReference>
<accession>A0A3F3GRY6</accession>
<name>A0A3F3GRY6_9LACO</name>
<protein>
    <submittedName>
        <fullName evidence="1">Transcriptional regulator</fullName>
    </submittedName>
</protein>
<organism evidence="1 2">
    <name type="scientific">Fructobacillus pseudoficulneus</name>
    <dbReference type="NCBI Taxonomy" id="220714"/>
    <lineage>
        <taxon>Bacteria</taxon>
        <taxon>Bacillati</taxon>
        <taxon>Bacillota</taxon>
        <taxon>Bacilli</taxon>
        <taxon>Lactobacillales</taxon>
        <taxon>Lactobacillaceae</taxon>
        <taxon>Fructobacillus</taxon>
    </lineage>
</organism>
<keyword evidence="2" id="KW-1185">Reference proteome</keyword>
<gene>
    <name evidence="1" type="primary">ysfG</name>
    <name evidence="1" type="ORF">FPFC_012760</name>
</gene>
<dbReference type="Proteomes" id="UP000061227">
    <property type="component" value="Unassembled WGS sequence"/>
</dbReference>